<dbReference type="InterPro" id="IPR006674">
    <property type="entry name" value="HD_domain"/>
</dbReference>
<keyword evidence="10" id="KW-0378">Hydrolase</keyword>
<comment type="similarity">
    <text evidence="6">Belongs to the HDDC2 family.</text>
</comment>
<dbReference type="GO" id="GO:0009159">
    <property type="term" value="P:deoxyribonucleoside monophosphate catabolic process"/>
    <property type="evidence" value="ECO:0007669"/>
    <property type="project" value="UniProtKB-ARBA"/>
</dbReference>
<keyword evidence="11" id="KW-0460">Magnesium</keyword>
<dbReference type="FunFam" id="1.10.3210.10:FF:000011">
    <property type="entry name" value="HD domain-containing protein 2"/>
    <property type="match status" value="1"/>
</dbReference>
<evidence type="ECO:0000313" key="15">
    <source>
        <dbReference type="Proteomes" id="UP001360560"/>
    </source>
</evidence>
<evidence type="ECO:0000256" key="5">
    <source>
        <dbReference type="ARBA" id="ARBA00004074"/>
    </source>
</evidence>
<dbReference type="EMBL" id="BTFZ01000011">
    <property type="protein sequence ID" value="GMM37421.1"/>
    <property type="molecule type" value="Genomic_DNA"/>
</dbReference>
<comment type="cofactor">
    <cofactor evidence="2">
        <name>Mn(2+)</name>
        <dbReference type="ChEBI" id="CHEBI:29035"/>
    </cofactor>
</comment>
<feature type="domain" description="HD" evidence="13">
    <location>
        <begin position="41"/>
        <end position="214"/>
    </location>
</feature>
<comment type="cofactor">
    <cofactor evidence="4">
        <name>Mg(2+)</name>
        <dbReference type="ChEBI" id="CHEBI:18420"/>
    </cofactor>
</comment>
<accession>A0AAV5QRQ9</accession>
<gene>
    <name evidence="14" type="ORF">DASC09_047460</name>
</gene>
<dbReference type="AlphaFoldDB" id="A0AAV5QRQ9"/>
<evidence type="ECO:0000256" key="3">
    <source>
        <dbReference type="ARBA" id="ARBA00001941"/>
    </source>
</evidence>
<evidence type="ECO:0000313" key="14">
    <source>
        <dbReference type="EMBL" id="GMM37421.1"/>
    </source>
</evidence>
<keyword evidence="9" id="KW-0479">Metal-binding</keyword>
<dbReference type="InterPro" id="IPR039356">
    <property type="entry name" value="YfbR/HDDC2"/>
</dbReference>
<protein>
    <recommendedName>
        <fullName evidence="8">5'-deoxynucleotidase</fullName>
        <ecNumber evidence="8">3.1.3.89</ecNumber>
    </recommendedName>
</protein>
<evidence type="ECO:0000256" key="10">
    <source>
        <dbReference type="ARBA" id="ARBA00022801"/>
    </source>
</evidence>
<evidence type="ECO:0000256" key="4">
    <source>
        <dbReference type="ARBA" id="ARBA00001946"/>
    </source>
</evidence>
<proteinExistence type="inferred from homology"/>
<dbReference type="Pfam" id="PF13023">
    <property type="entry name" value="HD_3"/>
    <property type="match status" value="1"/>
</dbReference>
<evidence type="ECO:0000256" key="6">
    <source>
        <dbReference type="ARBA" id="ARBA00009999"/>
    </source>
</evidence>
<evidence type="ECO:0000259" key="13">
    <source>
        <dbReference type="Pfam" id="PF13023"/>
    </source>
</evidence>
<dbReference type="Proteomes" id="UP001360560">
    <property type="component" value="Unassembled WGS sequence"/>
</dbReference>
<organism evidence="14 15">
    <name type="scientific">Saccharomycopsis crataegensis</name>
    <dbReference type="NCBI Taxonomy" id="43959"/>
    <lineage>
        <taxon>Eukaryota</taxon>
        <taxon>Fungi</taxon>
        <taxon>Dikarya</taxon>
        <taxon>Ascomycota</taxon>
        <taxon>Saccharomycotina</taxon>
        <taxon>Saccharomycetes</taxon>
        <taxon>Saccharomycopsidaceae</taxon>
        <taxon>Saccharomycopsis</taxon>
    </lineage>
</organism>
<reference evidence="14 15" key="1">
    <citation type="journal article" date="2023" name="Elife">
        <title>Identification of key yeast species and microbe-microbe interactions impacting larval growth of Drosophila in the wild.</title>
        <authorList>
            <person name="Mure A."/>
            <person name="Sugiura Y."/>
            <person name="Maeda R."/>
            <person name="Honda K."/>
            <person name="Sakurai N."/>
            <person name="Takahashi Y."/>
            <person name="Watada M."/>
            <person name="Katoh T."/>
            <person name="Gotoh A."/>
            <person name="Gotoh Y."/>
            <person name="Taniguchi I."/>
            <person name="Nakamura K."/>
            <person name="Hayashi T."/>
            <person name="Katayama T."/>
            <person name="Uemura T."/>
            <person name="Hattori Y."/>
        </authorList>
    </citation>
    <scope>NUCLEOTIDE SEQUENCE [LARGE SCALE GENOMIC DNA]</scope>
    <source>
        <strain evidence="14 15">SC-9</strain>
    </source>
</reference>
<dbReference type="PANTHER" id="PTHR11845">
    <property type="entry name" value="5'-DEOXYNUCLEOTIDASE HDDC2"/>
    <property type="match status" value="1"/>
</dbReference>
<comment type="catalytic activity">
    <reaction evidence="1">
        <text>a 2'-deoxyribonucleoside 5'-phosphate + H2O = a 2'-deoxyribonucleoside + phosphate</text>
        <dbReference type="Rhea" id="RHEA:36167"/>
        <dbReference type="ChEBI" id="CHEBI:15377"/>
        <dbReference type="ChEBI" id="CHEBI:18274"/>
        <dbReference type="ChEBI" id="CHEBI:43474"/>
        <dbReference type="ChEBI" id="CHEBI:65317"/>
        <dbReference type="EC" id="3.1.3.89"/>
    </reaction>
</comment>
<evidence type="ECO:0000256" key="7">
    <source>
        <dbReference type="ARBA" id="ARBA00011738"/>
    </source>
</evidence>
<dbReference type="PANTHER" id="PTHR11845:SF13">
    <property type="entry name" value="5'-DEOXYNUCLEOTIDASE HDDC2"/>
    <property type="match status" value="1"/>
</dbReference>
<dbReference type="Gene3D" id="1.10.3210.10">
    <property type="entry name" value="Hypothetical protein af1432"/>
    <property type="match status" value="1"/>
</dbReference>
<dbReference type="GO" id="GO:0002953">
    <property type="term" value="F:5'-deoxynucleotidase activity"/>
    <property type="evidence" value="ECO:0007669"/>
    <property type="project" value="UniProtKB-EC"/>
</dbReference>
<sequence>MAVEYDWNPEDAIPESIRSMLSTPNITRANYVIIFLEIISLLKKQKRTGWLDFNIKECESISDHMYRMSIISTLLPDQVVNILSPERETVVLNRSRCVQIAVVHDMAESLVGDITPKDVKVGKDEKHYREISTMEYLTKKLIKPYNEAAALEIMELWLEYENISTIEARYVKDIDKFEMILQAFEYEKEHLSVNLEPFYESIASIKTTEIQELANSVLQNREVFLTNKK</sequence>
<comment type="caution">
    <text evidence="14">The sequence shown here is derived from an EMBL/GenBank/DDBJ whole genome shotgun (WGS) entry which is preliminary data.</text>
</comment>
<evidence type="ECO:0000256" key="8">
    <source>
        <dbReference type="ARBA" id="ARBA00012964"/>
    </source>
</evidence>
<dbReference type="GeneID" id="90075396"/>
<dbReference type="RefSeq" id="XP_064854417.1">
    <property type="nucleotide sequence ID" value="XM_064998345.1"/>
</dbReference>
<dbReference type="GO" id="GO:0005737">
    <property type="term" value="C:cytoplasm"/>
    <property type="evidence" value="ECO:0007669"/>
    <property type="project" value="TreeGrafter"/>
</dbReference>
<dbReference type="EC" id="3.1.3.89" evidence="8"/>
<keyword evidence="15" id="KW-1185">Reference proteome</keyword>
<comment type="function">
    <text evidence="5">Catalyzes the dephosphorylation of the nucleoside 5'-monophosphates deoxyadenosine monophosphate (dAMP), deoxycytidine monophosphate (dCMP), deoxyguanosine monophosphate (dGMP) and deoxythymidine monophosphate (dTMP).</text>
</comment>
<name>A0AAV5QRQ9_9ASCO</name>
<comment type="cofactor">
    <cofactor evidence="3">
        <name>Co(2+)</name>
        <dbReference type="ChEBI" id="CHEBI:48828"/>
    </cofactor>
</comment>
<keyword evidence="12" id="KW-0170">Cobalt</keyword>
<evidence type="ECO:0000256" key="12">
    <source>
        <dbReference type="ARBA" id="ARBA00023285"/>
    </source>
</evidence>
<dbReference type="GO" id="GO:0046872">
    <property type="term" value="F:metal ion binding"/>
    <property type="evidence" value="ECO:0007669"/>
    <property type="project" value="UniProtKB-KW"/>
</dbReference>
<comment type="subunit">
    <text evidence="7">Homodimer.</text>
</comment>
<evidence type="ECO:0000256" key="1">
    <source>
        <dbReference type="ARBA" id="ARBA00001638"/>
    </source>
</evidence>
<dbReference type="SUPFAM" id="SSF109604">
    <property type="entry name" value="HD-domain/PDEase-like"/>
    <property type="match status" value="1"/>
</dbReference>
<evidence type="ECO:0000256" key="9">
    <source>
        <dbReference type="ARBA" id="ARBA00022723"/>
    </source>
</evidence>
<evidence type="ECO:0000256" key="11">
    <source>
        <dbReference type="ARBA" id="ARBA00022842"/>
    </source>
</evidence>
<evidence type="ECO:0000256" key="2">
    <source>
        <dbReference type="ARBA" id="ARBA00001936"/>
    </source>
</evidence>